<accession>A0ABQ5UG15</accession>
<comment type="caution">
    <text evidence="1">The sequence shown here is derived from an EMBL/GenBank/DDBJ whole genome shotgun (WGS) entry which is preliminary data.</text>
</comment>
<evidence type="ECO:0000313" key="1">
    <source>
        <dbReference type="EMBL" id="GLQ10089.1"/>
    </source>
</evidence>
<gene>
    <name evidence="1" type="ORF">GCM10007913_20210</name>
</gene>
<reference evidence="1" key="1">
    <citation type="journal article" date="2014" name="Int. J. Syst. Evol. Microbiol.">
        <title>Complete genome of a new Firmicutes species belonging to the dominant human colonic microbiota ('Ruminococcus bicirculans') reveals two chromosomes and a selective capacity to utilize plant glucans.</title>
        <authorList>
            <consortium name="NISC Comparative Sequencing Program"/>
            <person name="Wegmann U."/>
            <person name="Louis P."/>
            <person name="Goesmann A."/>
            <person name="Henrissat B."/>
            <person name="Duncan S.H."/>
            <person name="Flint H.J."/>
        </authorList>
    </citation>
    <scope>NUCLEOTIDE SEQUENCE</scope>
    <source>
        <strain evidence="1">NBRC 103855</strain>
    </source>
</reference>
<dbReference type="PANTHER" id="PTHR33835">
    <property type="entry name" value="YALI0C07656P"/>
    <property type="match status" value="1"/>
</dbReference>
<evidence type="ECO:0000313" key="2">
    <source>
        <dbReference type="Proteomes" id="UP001161406"/>
    </source>
</evidence>
<name>A0ABQ5UG15_9HYPH</name>
<reference evidence="1" key="2">
    <citation type="submission" date="2023-01" db="EMBL/GenBank/DDBJ databases">
        <title>Draft genome sequence of Devosia yakushimensis strain NBRC 103855.</title>
        <authorList>
            <person name="Sun Q."/>
            <person name="Mori K."/>
        </authorList>
    </citation>
    <scope>NUCLEOTIDE SEQUENCE</scope>
    <source>
        <strain evidence="1">NBRC 103855</strain>
    </source>
</reference>
<keyword evidence="2" id="KW-1185">Reference proteome</keyword>
<protein>
    <recommendedName>
        <fullName evidence="3">DUF4336 domain-containing protein</fullName>
    </recommendedName>
</protein>
<dbReference type="Proteomes" id="UP001161406">
    <property type="component" value="Unassembled WGS sequence"/>
</dbReference>
<dbReference type="EMBL" id="BSNG01000001">
    <property type="protein sequence ID" value="GLQ10089.1"/>
    <property type="molecule type" value="Genomic_DNA"/>
</dbReference>
<dbReference type="InterPro" id="IPR036866">
    <property type="entry name" value="RibonucZ/Hydroxyglut_hydro"/>
</dbReference>
<dbReference type="Gene3D" id="3.60.15.10">
    <property type="entry name" value="Ribonuclease Z/Hydroxyacylglutathione hydrolase-like"/>
    <property type="match status" value="1"/>
</dbReference>
<proteinExistence type="predicted"/>
<sequence>MLKPFGSGIWVHDGAEIMGAMGFHYPTRMVAIRLSHGGVWVCSPTQLTAELKAAIDNLGPVVALIAPNTLHHTFIAEWQSAYPAAALFALPQLQAKRPDLNPDGEIGNEPAGLWAGEIDQVVVTGNAMLTEAVFFHRASGVVLFTDLLQNLPKDWYSGWRRIIARLDLMLAPEPTVPRKFRMAFRDRQAARAAIARILDWPVEQVLMAHGRPVTSNGQAFLRRAFAWLLL</sequence>
<dbReference type="SUPFAM" id="SSF56281">
    <property type="entry name" value="Metallo-hydrolase/oxidoreductase"/>
    <property type="match status" value="1"/>
</dbReference>
<dbReference type="PANTHER" id="PTHR33835:SF1">
    <property type="entry name" value="METALLO-BETA-LACTAMASE DOMAIN-CONTAINING PROTEIN"/>
    <property type="match status" value="1"/>
</dbReference>
<dbReference type="Pfam" id="PF14234">
    <property type="entry name" value="DUF4336"/>
    <property type="match status" value="1"/>
</dbReference>
<dbReference type="RefSeq" id="WP_284390410.1">
    <property type="nucleotide sequence ID" value="NZ_BSNG01000001.1"/>
</dbReference>
<evidence type="ECO:0008006" key="3">
    <source>
        <dbReference type="Google" id="ProtNLM"/>
    </source>
</evidence>
<dbReference type="InterPro" id="IPR025638">
    <property type="entry name" value="DUF4336"/>
</dbReference>
<organism evidence="1 2">
    <name type="scientific">Devosia yakushimensis</name>
    <dbReference type="NCBI Taxonomy" id="470028"/>
    <lineage>
        <taxon>Bacteria</taxon>
        <taxon>Pseudomonadati</taxon>
        <taxon>Pseudomonadota</taxon>
        <taxon>Alphaproteobacteria</taxon>
        <taxon>Hyphomicrobiales</taxon>
        <taxon>Devosiaceae</taxon>
        <taxon>Devosia</taxon>
    </lineage>
</organism>